<organism evidence="2 3">
    <name type="scientific">Rubritalea squalenifaciens DSM 18772</name>
    <dbReference type="NCBI Taxonomy" id="1123071"/>
    <lineage>
        <taxon>Bacteria</taxon>
        <taxon>Pseudomonadati</taxon>
        <taxon>Verrucomicrobiota</taxon>
        <taxon>Verrucomicrobiia</taxon>
        <taxon>Verrucomicrobiales</taxon>
        <taxon>Rubritaleaceae</taxon>
        <taxon>Rubritalea</taxon>
    </lineage>
</organism>
<dbReference type="EMBL" id="FQYR01000004">
    <property type="protein sequence ID" value="SHJ67108.1"/>
    <property type="molecule type" value="Genomic_DNA"/>
</dbReference>
<dbReference type="PANTHER" id="PTHR34595">
    <property type="entry name" value="BLR5612 PROTEIN"/>
    <property type="match status" value="1"/>
</dbReference>
<dbReference type="Pfam" id="PF04168">
    <property type="entry name" value="Alpha-E"/>
    <property type="match status" value="1"/>
</dbReference>
<reference evidence="2 3" key="1">
    <citation type="submission" date="2016-11" db="EMBL/GenBank/DDBJ databases">
        <authorList>
            <person name="Jaros S."/>
            <person name="Januszkiewicz K."/>
            <person name="Wedrychowicz H."/>
        </authorList>
    </citation>
    <scope>NUCLEOTIDE SEQUENCE [LARGE SCALE GENOMIC DNA]</scope>
    <source>
        <strain evidence="2 3">DSM 18772</strain>
    </source>
</reference>
<dbReference type="STRING" id="1123071.SAMN02745181_2316"/>
<keyword evidence="3" id="KW-1185">Reference proteome</keyword>
<dbReference type="InterPro" id="IPR007296">
    <property type="entry name" value="DUF403"/>
</dbReference>
<name>A0A1M6L789_9BACT</name>
<dbReference type="InParanoid" id="A0A1M6L789"/>
<sequence length="327" mass="37718">MLSRVADSLYWLGRYVERAENLARMVDVNHYNSLDSFPLRDYSDNGEWLIYTTNSQEPYSDLEITLGHPPDINEFILFADENPDSVKQCISQARTNGRMVRDQISSDMWLELNSIHLFIKSPEAYNLWQDDPQALLKKVINFSLLFQGLTEATNQHDEGWNFMQLAKYIERADKTSRILDTLTYHVDIKRSDIVSILHSCSGFSSFYREYRGQVSLSNAIKFLLCSSTFPRSVRFCLRQMDFLLHSISGVPFGHYSNEAERITGKLLAQLNYSTSEEIDESGLHQYIDTIQSELNEIGQNIFETYVLIPSEYQESTAINQQPGQQAQ</sequence>
<protein>
    <submittedName>
        <fullName evidence="2">Uncharacterized conserved protein, Alpha-E superfamily</fullName>
    </submittedName>
</protein>
<dbReference type="InterPro" id="IPR051680">
    <property type="entry name" value="ATP-dep_Glu-Cys_Ligase-2"/>
</dbReference>
<dbReference type="Proteomes" id="UP000184510">
    <property type="component" value="Unassembled WGS sequence"/>
</dbReference>
<dbReference type="OrthoDB" id="9803532at2"/>
<evidence type="ECO:0000313" key="2">
    <source>
        <dbReference type="EMBL" id="SHJ67108.1"/>
    </source>
</evidence>
<dbReference type="AlphaFoldDB" id="A0A1M6L789"/>
<dbReference type="PANTHER" id="PTHR34595:SF7">
    <property type="entry name" value="SLL1039 PROTEIN"/>
    <property type="match status" value="1"/>
</dbReference>
<gene>
    <name evidence="2" type="ORF">SAMN02745181_2316</name>
</gene>
<accession>A0A1M6L789</accession>
<proteinExistence type="predicted"/>
<feature type="domain" description="DUF403" evidence="1">
    <location>
        <begin position="1"/>
        <end position="305"/>
    </location>
</feature>
<dbReference type="RefSeq" id="WP_143183917.1">
    <property type="nucleotide sequence ID" value="NZ_FQYR01000004.1"/>
</dbReference>
<evidence type="ECO:0000259" key="1">
    <source>
        <dbReference type="Pfam" id="PF04168"/>
    </source>
</evidence>
<evidence type="ECO:0000313" key="3">
    <source>
        <dbReference type="Proteomes" id="UP000184510"/>
    </source>
</evidence>